<protein>
    <recommendedName>
        <fullName evidence="4">P-type conjugative transfer protein TrbJ</fullName>
    </recommendedName>
</protein>
<feature type="signal peptide" evidence="1">
    <location>
        <begin position="1"/>
        <end position="29"/>
    </location>
</feature>
<feature type="chain" id="PRO_5024324136" description="P-type conjugative transfer protein TrbJ" evidence="1">
    <location>
        <begin position="30"/>
        <end position="303"/>
    </location>
</feature>
<keyword evidence="3" id="KW-1185">Reference proteome</keyword>
<dbReference type="Proteomes" id="UP000305517">
    <property type="component" value="Unassembled WGS sequence"/>
</dbReference>
<organism evidence="2 3">
    <name type="scientific">Hymenobacter jeollabukensis</name>
    <dbReference type="NCBI Taxonomy" id="2025313"/>
    <lineage>
        <taxon>Bacteria</taxon>
        <taxon>Pseudomonadati</taxon>
        <taxon>Bacteroidota</taxon>
        <taxon>Cytophagia</taxon>
        <taxon>Cytophagales</taxon>
        <taxon>Hymenobacteraceae</taxon>
        <taxon>Hymenobacter</taxon>
    </lineage>
</organism>
<evidence type="ECO:0008006" key="4">
    <source>
        <dbReference type="Google" id="ProtNLM"/>
    </source>
</evidence>
<sequence>MNAKALALKGLVGGLIVALMLAPPPTAQAQFLTTDVPHIAVQVGEFAKKAADWVKTLQNYQVVRDAYTVATTAKDISSRIRDISSEVKNLTSDALDLQNTIQNDLKKVASIRDLKLANVPQLLNTALDLTATKGGLTTLFPSVSRAARLQTALATRGTSDIQTVAGIFNQFQAGTSSRKTFQQVQTAGQETALAGLALENMQQKAQIQQAFDYQRIADEMTAQAAETQATLKNEGRYKMTEAERLNSLNNAQNSLMEANRLRGQANDLLAQASSKGPATQAAEAVYRDKMLSASMNALSNSFQ</sequence>
<name>A0A5R8WIS6_9BACT</name>
<evidence type="ECO:0000256" key="1">
    <source>
        <dbReference type="SAM" id="SignalP"/>
    </source>
</evidence>
<comment type="caution">
    <text evidence="2">The sequence shown here is derived from an EMBL/GenBank/DDBJ whole genome shotgun (WGS) entry which is preliminary data.</text>
</comment>
<dbReference type="AlphaFoldDB" id="A0A5R8WIS6"/>
<accession>A0A5R8WIS6</accession>
<dbReference type="OrthoDB" id="891759at2"/>
<reference evidence="2 3" key="1">
    <citation type="submission" date="2019-05" db="EMBL/GenBank/DDBJ databases">
        <title>Hymenobacter edaphi sp. nov., isolated from abandoned arsenic-contaminated farmland soil.</title>
        <authorList>
            <person name="Nie L."/>
        </authorList>
    </citation>
    <scope>NUCLEOTIDE SEQUENCE [LARGE SCALE GENOMIC DNA]</scope>
    <source>
        <strain evidence="2 3">1-3-3-8</strain>
    </source>
</reference>
<proteinExistence type="predicted"/>
<gene>
    <name evidence="2" type="ORF">FDY95_23430</name>
</gene>
<keyword evidence="1" id="KW-0732">Signal</keyword>
<dbReference type="RefSeq" id="WP_138081698.1">
    <property type="nucleotide sequence ID" value="NZ_VAJM01000016.1"/>
</dbReference>
<evidence type="ECO:0000313" key="2">
    <source>
        <dbReference type="EMBL" id="TLM88789.1"/>
    </source>
</evidence>
<dbReference type="EMBL" id="VAJM01000016">
    <property type="protein sequence ID" value="TLM88789.1"/>
    <property type="molecule type" value="Genomic_DNA"/>
</dbReference>
<evidence type="ECO:0000313" key="3">
    <source>
        <dbReference type="Proteomes" id="UP000305517"/>
    </source>
</evidence>